<dbReference type="NCBIfam" id="NF001186">
    <property type="entry name" value="PRK00155.2-3"/>
    <property type="match status" value="1"/>
</dbReference>
<dbReference type="InterPro" id="IPR001228">
    <property type="entry name" value="IspD"/>
</dbReference>
<dbReference type="GO" id="GO:0019288">
    <property type="term" value="P:isopentenyl diphosphate biosynthetic process, methylerythritol 4-phosphate pathway"/>
    <property type="evidence" value="ECO:0007669"/>
    <property type="project" value="UniProtKB-UniRule"/>
</dbReference>
<sequence>MQKAAILVAGGKGTRMGTQISKQYIPIGGTPVLMRTLETFHQADSEIQLVLVLPKDDFEYWESLCSKYDFTLQHQLVAGGETRFQSVRNGLHAIAFEEGLVAIHDGVRPFVKTEVIRESFAQAELTGSAIAVVPLKDSLREVTEEGNSNFRERHRYRLVQTPQTFQLEKIKKAFLTAERPEFTDDATVYEYQGWQVTLIEGNPENIKLTAPEDLDFAEYLLSKRSHR</sequence>
<organism evidence="4 5">
    <name type="scientific">Algoriphagus aquaeductus</name>
    <dbReference type="NCBI Taxonomy" id="475299"/>
    <lineage>
        <taxon>Bacteria</taxon>
        <taxon>Pseudomonadati</taxon>
        <taxon>Bacteroidota</taxon>
        <taxon>Cytophagia</taxon>
        <taxon>Cytophagales</taxon>
        <taxon>Cyclobacteriaceae</taxon>
        <taxon>Algoriphagus</taxon>
    </lineage>
</organism>
<dbReference type="InterPro" id="IPR029044">
    <property type="entry name" value="Nucleotide-diphossugar_trans"/>
</dbReference>
<evidence type="ECO:0000313" key="4">
    <source>
        <dbReference type="EMBL" id="PZV82847.1"/>
    </source>
</evidence>
<feature type="site" description="Positions MEP for the nucleophilic attack" evidence="3">
    <location>
        <position position="207"/>
    </location>
</feature>
<feature type="site" description="Positions MEP for the nucleophilic attack" evidence="3">
    <location>
        <position position="153"/>
    </location>
</feature>
<name>A0A326RX16_9BACT</name>
<reference evidence="4 5" key="1">
    <citation type="submission" date="2018-06" db="EMBL/GenBank/DDBJ databases">
        <title>Genomic Encyclopedia of Archaeal and Bacterial Type Strains, Phase II (KMG-II): from individual species to whole genera.</title>
        <authorList>
            <person name="Goeker M."/>
        </authorList>
    </citation>
    <scope>NUCLEOTIDE SEQUENCE [LARGE SCALE GENOMIC DNA]</scope>
    <source>
        <strain evidence="4 5">T4</strain>
    </source>
</reference>
<evidence type="ECO:0000313" key="5">
    <source>
        <dbReference type="Proteomes" id="UP000248917"/>
    </source>
</evidence>
<keyword evidence="5" id="KW-1185">Reference proteome</keyword>
<evidence type="ECO:0000256" key="3">
    <source>
        <dbReference type="HAMAP-Rule" id="MF_00108"/>
    </source>
</evidence>
<evidence type="ECO:0000256" key="2">
    <source>
        <dbReference type="ARBA" id="ARBA00022695"/>
    </source>
</evidence>
<dbReference type="OrthoDB" id="9806837at2"/>
<dbReference type="EMBL" id="QKTX01000008">
    <property type="protein sequence ID" value="PZV82847.1"/>
    <property type="molecule type" value="Genomic_DNA"/>
</dbReference>
<dbReference type="GO" id="GO:0050518">
    <property type="term" value="F:2-C-methyl-D-erythritol 4-phosphate cytidylyltransferase activity"/>
    <property type="evidence" value="ECO:0007669"/>
    <property type="project" value="UniProtKB-UniRule"/>
</dbReference>
<dbReference type="AlphaFoldDB" id="A0A326RX16"/>
<comment type="pathway">
    <text evidence="3">Isoprenoid biosynthesis; isopentenyl diphosphate biosynthesis via DXP pathway; isopentenyl diphosphate from 1-deoxy-D-xylulose 5-phosphate: step 2/6.</text>
</comment>
<dbReference type="CDD" id="cd02516">
    <property type="entry name" value="CDP-ME_synthetase"/>
    <property type="match status" value="1"/>
</dbReference>
<dbReference type="InterPro" id="IPR034683">
    <property type="entry name" value="IspD/TarI"/>
</dbReference>
<accession>A0A326RX16</accession>
<feature type="site" description="Transition state stabilizer" evidence="3">
    <location>
        <position position="22"/>
    </location>
</feature>
<proteinExistence type="inferred from homology"/>
<dbReference type="RefSeq" id="WP_111393120.1">
    <property type="nucleotide sequence ID" value="NZ_QKTX01000008.1"/>
</dbReference>
<dbReference type="SUPFAM" id="SSF53448">
    <property type="entry name" value="Nucleotide-diphospho-sugar transferases"/>
    <property type="match status" value="1"/>
</dbReference>
<dbReference type="InterPro" id="IPR050088">
    <property type="entry name" value="IspD/TarI_cytidylyltransf_bact"/>
</dbReference>
<protein>
    <recommendedName>
        <fullName evidence="3">2-C-methyl-D-erythritol 4-phosphate cytidylyltransferase</fullName>
        <ecNumber evidence="3">2.7.7.60</ecNumber>
    </recommendedName>
    <alternativeName>
        <fullName evidence="3">4-diphosphocytidyl-2C-methyl-D-erythritol synthase</fullName>
    </alternativeName>
    <alternativeName>
        <fullName evidence="3">MEP cytidylyltransferase</fullName>
        <shortName evidence="3">MCT</shortName>
    </alternativeName>
</protein>
<dbReference type="PANTHER" id="PTHR32125:SF4">
    <property type="entry name" value="2-C-METHYL-D-ERYTHRITOL 4-PHOSPHATE CYTIDYLYLTRANSFERASE, CHLOROPLASTIC"/>
    <property type="match status" value="1"/>
</dbReference>
<dbReference type="Pfam" id="PF01128">
    <property type="entry name" value="IspD"/>
    <property type="match status" value="1"/>
</dbReference>
<comment type="function">
    <text evidence="3">Catalyzes the formation of 4-diphosphocytidyl-2-C-methyl-D-erythritol from CTP and 2-C-methyl-D-erythritol 4-phosphate (MEP).</text>
</comment>
<dbReference type="UniPathway" id="UPA00056">
    <property type="reaction ID" value="UER00093"/>
</dbReference>
<comment type="similarity">
    <text evidence="3">Belongs to the IspD/TarI cytidylyltransferase family. IspD subfamily.</text>
</comment>
<comment type="catalytic activity">
    <reaction evidence="3">
        <text>2-C-methyl-D-erythritol 4-phosphate + CTP + H(+) = 4-CDP-2-C-methyl-D-erythritol + diphosphate</text>
        <dbReference type="Rhea" id="RHEA:13429"/>
        <dbReference type="ChEBI" id="CHEBI:15378"/>
        <dbReference type="ChEBI" id="CHEBI:33019"/>
        <dbReference type="ChEBI" id="CHEBI:37563"/>
        <dbReference type="ChEBI" id="CHEBI:57823"/>
        <dbReference type="ChEBI" id="CHEBI:58262"/>
        <dbReference type="EC" id="2.7.7.60"/>
    </reaction>
</comment>
<keyword evidence="1 3" id="KW-0808">Transferase</keyword>
<dbReference type="FunFam" id="3.90.550.10:FF:000003">
    <property type="entry name" value="2-C-methyl-D-erythritol 4-phosphate cytidylyltransferase"/>
    <property type="match status" value="1"/>
</dbReference>
<dbReference type="NCBIfam" id="TIGR00453">
    <property type="entry name" value="ispD"/>
    <property type="match status" value="1"/>
</dbReference>
<keyword evidence="2 3" id="KW-0548">Nucleotidyltransferase</keyword>
<dbReference type="PANTHER" id="PTHR32125">
    <property type="entry name" value="2-C-METHYL-D-ERYTHRITOL 4-PHOSPHATE CYTIDYLYLTRANSFERASE, CHLOROPLASTIC"/>
    <property type="match status" value="1"/>
</dbReference>
<comment type="caution">
    <text evidence="4">The sequence shown here is derived from an EMBL/GenBank/DDBJ whole genome shotgun (WGS) entry which is preliminary data.</text>
</comment>
<dbReference type="Proteomes" id="UP000248917">
    <property type="component" value="Unassembled WGS sequence"/>
</dbReference>
<dbReference type="EC" id="2.7.7.60" evidence="3"/>
<dbReference type="Gene3D" id="3.90.550.10">
    <property type="entry name" value="Spore Coat Polysaccharide Biosynthesis Protein SpsA, Chain A"/>
    <property type="match status" value="1"/>
</dbReference>
<keyword evidence="3" id="KW-0414">Isoprene biosynthesis</keyword>
<feature type="site" description="Transition state stabilizer" evidence="3">
    <location>
        <position position="15"/>
    </location>
</feature>
<gene>
    <name evidence="3" type="primary">ispD</name>
    <name evidence="4" type="ORF">CLV31_10840</name>
</gene>
<evidence type="ECO:0000256" key="1">
    <source>
        <dbReference type="ARBA" id="ARBA00022679"/>
    </source>
</evidence>
<dbReference type="HAMAP" id="MF_00108">
    <property type="entry name" value="IspD"/>
    <property type="match status" value="1"/>
</dbReference>